<proteinExistence type="predicted"/>
<reference evidence="1" key="1">
    <citation type="submission" date="2020-05" db="EMBL/GenBank/DDBJ databases">
        <title>Large-scale comparative analyses of tick genomes elucidate their genetic diversity and vector capacities.</title>
        <authorList>
            <person name="Jia N."/>
            <person name="Wang J."/>
            <person name="Shi W."/>
            <person name="Du L."/>
            <person name="Sun Y."/>
            <person name="Zhan W."/>
            <person name="Jiang J."/>
            <person name="Wang Q."/>
            <person name="Zhang B."/>
            <person name="Ji P."/>
            <person name="Sakyi L.B."/>
            <person name="Cui X."/>
            <person name="Yuan T."/>
            <person name="Jiang B."/>
            <person name="Yang W."/>
            <person name="Lam T.T.-Y."/>
            <person name="Chang Q."/>
            <person name="Ding S."/>
            <person name="Wang X."/>
            <person name="Zhu J."/>
            <person name="Ruan X."/>
            <person name="Zhao L."/>
            <person name="Wei J."/>
            <person name="Que T."/>
            <person name="Du C."/>
            <person name="Cheng J."/>
            <person name="Dai P."/>
            <person name="Han X."/>
            <person name="Huang E."/>
            <person name="Gao Y."/>
            <person name="Liu J."/>
            <person name="Shao H."/>
            <person name="Ye R."/>
            <person name="Li L."/>
            <person name="Wei W."/>
            <person name="Wang X."/>
            <person name="Wang C."/>
            <person name="Yang T."/>
            <person name="Huo Q."/>
            <person name="Li W."/>
            <person name="Guo W."/>
            <person name="Chen H."/>
            <person name="Zhou L."/>
            <person name="Ni X."/>
            <person name="Tian J."/>
            <person name="Zhou Y."/>
            <person name="Sheng Y."/>
            <person name="Liu T."/>
            <person name="Pan Y."/>
            <person name="Xia L."/>
            <person name="Li J."/>
            <person name="Zhao F."/>
            <person name="Cao W."/>
        </authorList>
    </citation>
    <scope>NUCLEOTIDE SEQUENCE</scope>
    <source>
        <strain evidence="1">Hyas-2018</strain>
    </source>
</reference>
<dbReference type="Proteomes" id="UP000821845">
    <property type="component" value="Chromosome 7"/>
</dbReference>
<protein>
    <submittedName>
        <fullName evidence="1">Uncharacterized protein</fullName>
    </submittedName>
</protein>
<dbReference type="EMBL" id="CM023487">
    <property type="protein sequence ID" value="KAH6925850.1"/>
    <property type="molecule type" value="Genomic_DNA"/>
</dbReference>
<evidence type="ECO:0000313" key="2">
    <source>
        <dbReference type="Proteomes" id="UP000821845"/>
    </source>
</evidence>
<gene>
    <name evidence="1" type="ORF">HPB50_011134</name>
</gene>
<name>A0ACB7RUH4_HYAAI</name>
<accession>A0ACB7RUH4</accession>
<evidence type="ECO:0000313" key="1">
    <source>
        <dbReference type="EMBL" id="KAH6925850.1"/>
    </source>
</evidence>
<comment type="caution">
    <text evidence="1">The sequence shown here is derived from an EMBL/GenBank/DDBJ whole genome shotgun (WGS) entry which is preliminary data.</text>
</comment>
<sequence length="765" mass="86535">MADSSRTPSMSSKSSKSSKSSSSSSKRRTPRPKTDSENKTLRMPSSTEEAASKVSVPSEKSVDIPTVPTLSKRLPTKRKYSLDKSQSSAEAPKPSYKSKAAVLLTFALLMLLIGAILAAYFYATETRKKNIIVCATDDCAAFGLELSAAINKTADPCQDFHAYVCGDWNDPRRQVSTEARMRVAALNVALKEIRASKSSKAAQFYESCVGARPDLKENLRQFAELRRSLGLIWPERSTQAVKHPLDVMIDLALNWQMNFLFDMSVIVVRQSPTLLVSRGRMDAIWEEEMHNPRTPEQYQLYVTDYYEILGVGASQSRTDTDSLIQIEQDFVDAKLQFLYDAPRQDWFSVSTLDSKTPTLPPGLWLSFLAKHDKQFSWSGRGMVIVEDVRILESIEKLMKKYTREDLIMVLSWIFLQTHLWAVCGTPSLRFRGSYSELKSMQEHGCMAYVESLLGLLGTSKVMAERYGHVESRLQAYSFLHRISEHIKTLVNQLPWMDEESKLMAFNKLDNMSRTVMPGDSFFVKKNREELYAVFPDMNGKTFMTNLLGASEVYRRLRNHDRFEDVYSVRIFPRFGREFYLYLPNSMTLAIGDLNPPLFYHNATLAIRYGGLGSMAGRQMVKAFDEVGVNVDSAGVRGQWLKPAAAAAHAEKSQCDVRATTDSTRWRPLRMFPSVVGMEAAFASFVAAVTVDYRSLDDLRVMHLEQFTDNQIFFLAFCYSQCSKLPQTKGDECNVPVKNSPQFAEAFKCPPNAPMNPPKKCTFFEQ</sequence>
<organism evidence="1 2">
    <name type="scientific">Hyalomma asiaticum</name>
    <name type="common">Tick</name>
    <dbReference type="NCBI Taxonomy" id="266040"/>
    <lineage>
        <taxon>Eukaryota</taxon>
        <taxon>Metazoa</taxon>
        <taxon>Ecdysozoa</taxon>
        <taxon>Arthropoda</taxon>
        <taxon>Chelicerata</taxon>
        <taxon>Arachnida</taxon>
        <taxon>Acari</taxon>
        <taxon>Parasitiformes</taxon>
        <taxon>Ixodida</taxon>
        <taxon>Ixodoidea</taxon>
        <taxon>Ixodidae</taxon>
        <taxon>Hyalomminae</taxon>
        <taxon>Hyalomma</taxon>
    </lineage>
</organism>
<keyword evidence="2" id="KW-1185">Reference proteome</keyword>